<protein>
    <submittedName>
        <fullName evidence="5">3-hydroxyacyl-thioester dehydratase</fullName>
    </submittedName>
    <submittedName>
        <fullName evidence="4">MaoC/PaaZ C-terminal domain-containing protein</fullName>
    </submittedName>
</protein>
<dbReference type="AlphaFoldDB" id="A0A2W4LIN6"/>
<proteinExistence type="inferred from homology"/>
<dbReference type="InterPro" id="IPR029069">
    <property type="entry name" value="HotDog_dom_sf"/>
</dbReference>
<dbReference type="CDD" id="cd03448">
    <property type="entry name" value="HDE_HSD"/>
    <property type="match status" value="1"/>
</dbReference>
<dbReference type="InterPro" id="IPR054357">
    <property type="entry name" value="MFE-2_N"/>
</dbReference>
<dbReference type="EMBL" id="QGUI01000307">
    <property type="protein sequence ID" value="PZM97493.1"/>
    <property type="molecule type" value="Genomic_DNA"/>
</dbReference>
<feature type="domain" description="Peroxisomal multifunctional enzyme type 2-like N-terminal" evidence="3">
    <location>
        <begin position="19"/>
        <end position="141"/>
    </location>
</feature>
<dbReference type="PANTHER" id="PTHR13078">
    <property type="entry name" value="PEROXISOMAL MULTIFUNCTIONAL ENZYME TYPE 2-RELATED"/>
    <property type="match status" value="1"/>
</dbReference>
<evidence type="ECO:0000256" key="1">
    <source>
        <dbReference type="ARBA" id="ARBA00005254"/>
    </source>
</evidence>
<dbReference type="GO" id="GO:0006635">
    <property type="term" value="P:fatty acid beta-oxidation"/>
    <property type="evidence" value="ECO:0007669"/>
    <property type="project" value="TreeGrafter"/>
</dbReference>
<dbReference type="Proteomes" id="UP000249324">
    <property type="component" value="Unassembled WGS sequence"/>
</dbReference>
<comment type="similarity">
    <text evidence="1">Belongs to the enoyl-CoA hydratase/isomerase family.</text>
</comment>
<dbReference type="PANTHER" id="PTHR13078:SF56">
    <property type="entry name" value="PEROXISOMAL MULTIFUNCTIONAL ENZYME TYPE 2"/>
    <property type="match status" value="1"/>
</dbReference>
<accession>A0A2W4LIN6</accession>
<dbReference type="GO" id="GO:0044594">
    <property type="term" value="F:17-beta-hydroxysteroid dehydrogenase (NAD+) activity"/>
    <property type="evidence" value="ECO:0007669"/>
    <property type="project" value="TreeGrafter"/>
</dbReference>
<reference evidence="4" key="4">
    <citation type="submission" date="2023-08" db="EMBL/GenBank/DDBJ databases">
        <authorList>
            <person name="Guima S.E.S."/>
            <person name="Martins L.F."/>
            <person name="Silva A.M."/>
            <person name="Setubal J.C."/>
        </authorList>
    </citation>
    <scope>NUCLEOTIDE SEQUENCE</scope>
    <source>
        <strain evidence="4">ZC4RG45</strain>
    </source>
</reference>
<dbReference type="InterPro" id="IPR002539">
    <property type="entry name" value="MaoC-like_dom"/>
</dbReference>
<reference evidence="5" key="1">
    <citation type="submission" date="2018-05" db="EMBL/GenBank/DDBJ databases">
        <authorList>
            <person name="Lanie J.A."/>
            <person name="Ng W.-L."/>
            <person name="Kazmierczak K.M."/>
            <person name="Andrzejewski T.M."/>
            <person name="Davidsen T.M."/>
            <person name="Wayne K.J."/>
            <person name="Tettelin H."/>
            <person name="Glass J.I."/>
            <person name="Rusch D."/>
            <person name="Podicherti R."/>
            <person name="Tsui H.-C.T."/>
            <person name="Winkler M.E."/>
        </authorList>
    </citation>
    <scope>NUCLEOTIDE SEQUENCE</scope>
    <source>
        <strain evidence="5">ZC4RG45</strain>
    </source>
</reference>
<name>A0A2W4LIN6_9PSEU</name>
<dbReference type="EMBL" id="QGUI02000047">
    <property type="protein sequence ID" value="MFO7191747.1"/>
    <property type="molecule type" value="Genomic_DNA"/>
</dbReference>
<dbReference type="GO" id="GO:0004300">
    <property type="term" value="F:enoyl-CoA hydratase activity"/>
    <property type="evidence" value="ECO:0007669"/>
    <property type="project" value="TreeGrafter"/>
</dbReference>
<dbReference type="Pfam" id="PF22622">
    <property type="entry name" value="MFE-2_hydrat-2_N"/>
    <property type="match status" value="1"/>
</dbReference>
<dbReference type="Gene3D" id="3.10.129.10">
    <property type="entry name" value="Hotdog Thioesterase"/>
    <property type="match status" value="1"/>
</dbReference>
<dbReference type="Pfam" id="PF01575">
    <property type="entry name" value="MaoC_dehydratas"/>
    <property type="match status" value="1"/>
</dbReference>
<dbReference type="STRING" id="1111738.GCA_000427905_01570"/>
<evidence type="ECO:0000313" key="6">
    <source>
        <dbReference type="Proteomes" id="UP000249324"/>
    </source>
</evidence>
<organism evidence="5">
    <name type="scientific">Thermocrispum agreste</name>
    <dbReference type="NCBI Taxonomy" id="37925"/>
    <lineage>
        <taxon>Bacteria</taxon>
        <taxon>Bacillati</taxon>
        <taxon>Actinomycetota</taxon>
        <taxon>Actinomycetes</taxon>
        <taxon>Pseudonocardiales</taxon>
        <taxon>Pseudonocardiaceae</taxon>
        <taxon>Thermocrispum</taxon>
    </lineage>
</organism>
<dbReference type="SUPFAM" id="SSF54637">
    <property type="entry name" value="Thioesterase/thiol ester dehydrase-isomerase"/>
    <property type="match status" value="2"/>
</dbReference>
<evidence type="ECO:0000259" key="3">
    <source>
        <dbReference type="Pfam" id="PF22622"/>
    </source>
</evidence>
<reference evidence="4 6" key="3">
    <citation type="journal article" date="2021" name="BMC Genomics">
        <title>Genome-resolved metagenome and metatranscriptome analyses of thermophilic composting reveal key bacterial players and their metabolic interactions.</title>
        <authorList>
            <person name="Braga L.P.P."/>
            <person name="Pereira R.V."/>
            <person name="Martins L.F."/>
            <person name="Moura L.M.S."/>
            <person name="Sanchez F.B."/>
            <person name="Patane J.S.L."/>
            <person name="da Silva A.M."/>
            <person name="Setubal J.C."/>
        </authorList>
    </citation>
    <scope>NUCLEOTIDE SEQUENCE [LARGE SCALE GENOMIC DNA]</scope>
    <source>
        <strain evidence="4">ZC4RG45</strain>
    </source>
</reference>
<dbReference type="GO" id="GO:0003857">
    <property type="term" value="F:(3S)-3-hydroxyacyl-CoA dehydrogenase (NAD+) activity"/>
    <property type="evidence" value="ECO:0007669"/>
    <property type="project" value="TreeGrafter"/>
</dbReference>
<comment type="caution">
    <text evidence="5">The sequence shown here is derived from an EMBL/GenBank/DDBJ whole genome shotgun (WGS) entry which is preliminary data.</text>
</comment>
<reference evidence="4" key="2">
    <citation type="submission" date="2018-05" db="EMBL/GenBank/DDBJ databases">
        <authorList>
            <person name="Moura L."/>
            <person name="Setubal J.C."/>
        </authorList>
    </citation>
    <scope>NUCLEOTIDE SEQUENCE</scope>
    <source>
        <strain evidence="4">ZC4RG45</strain>
    </source>
</reference>
<sequence>MALDPDAVGAESGPRRVTWQSKDCIVYALGVGAGVDELAYTTDNTKGVEQQVLPTYPVVLGIDPGIFKRFGTFDWAKLVHAEQGVELLRPLPTQGAVLVTTRIVDMFDKGKAALVVTGSEAVDEDTGEPMFRTRSAFFIGGAGGWGGDRGPSATWQAPDRVPDHTVTYPTRPEQALLYRLSGDRNPLHSDPAFARRAGFERPILHGLCTFGFTGRALLHTLAGGEAGRLRGMDARFAAPVLPGDTLHIDIWTDGAGEALFRTRKDDGTVVLTNGRCRFDADGAR</sequence>
<evidence type="ECO:0000313" key="5">
    <source>
        <dbReference type="EMBL" id="PZM97493.1"/>
    </source>
</evidence>
<feature type="domain" description="MaoC-like" evidence="2">
    <location>
        <begin position="157"/>
        <end position="270"/>
    </location>
</feature>
<evidence type="ECO:0000259" key="2">
    <source>
        <dbReference type="Pfam" id="PF01575"/>
    </source>
</evidence>
<gene>
    <name evidence="4" type="ORF">DIU77_005845</name>
    <name evidence="5" type="ORF">DIU77_09195</name>
</gene>
<evidence type="ECO:0000313" key="4">
    <source>
        <dbReference type="EMBL" id="MFO7191747.1"/>
    </source>
</evidence>